<organism evidence="10 11">
    <name type="scientific">Hyphomicrobium denitrificans (strain ATCC 51888 / DSM 1869 / NCIMB 11706 / TK 0415)</name>
    <dbReference type="NCBI Taxonomy" id="582899"/>
    <lineage>
        <taxon>Bacteria</taxon>
        <taxon>Pseudomonadati</taxon>
        <taxon>Pseudomonadota</taxon>
        <taxon>Alphaproteobacteria</taxon>
        <taxon>Hyphomicrobiales</taxon>
        <taxon>Hyphomicrobiaceae</taxon>
        <taxon>Hyphomicrobium</taxon>
    </lineage>
</organism>
<evidence type="ECO:0000256" key="3">
    <source>
        <dbReference type="ARBA" id="ARBA00022679"/>
    </source>
</evidence>
<dbReference type="GO" id="GO:0004180">
    <property type="term" value="F:carboxypeptidase activity"/>
    <property type="evidence" value="ECO:0007669"/>
    <property type="project" value="UniProtKB-ARBA"/>
</dbReference>
<dbReference type="InterPro" id="IPR005490">
    <property type="entry name" value="LD_TPept_cat_dom"/>
</dbReference>
<evidence type="ECO:0000256" key="7">
    <source>
        <dbReference type="PROSITE-ProRule" id="PRU01373"/>
    </source>
</evidence>
<feature type="active site" description="Nucleophile" evidence="7">
    <location>
        <position position="509"/>
    </location>
</feature>
<dbReference type="EMBL" id="CP002083">
    <property type="protein sequence ID" value="ADJ24433.1"/>
    <property type="molecule type" value="Genomic_DNA"/>
</dbReference>
<dbReference type="UniPathway" id="UPA00219"/>
<dbReference type="PANTHER" id="PTHR41533:SF2">
    <property type="entry name" value="BLR7131 PROTEIN"/>
    <property type="match status" value="1"/>
</dbReference>
<dbReference type="CDD" id="cd16913">
    <property type="entry name" value="YkuD_like"/>
    <property type="match status" value="1"/>
</dbReference>
<keyword evidence="6 7" id="KW-0961">Cell wall biogenesis/degradation</keyword>
<proteinExistence type="inferred from homology"/>
<dbReference type="SUPFAM" id="SSF141523">
    <property type="entry name" value="L,D-transpeptidase catalytic domain-like"/>
    <property type="match status" value="1"/>
</dbReference>
<dbReference type="GO" id="GO:0008360">
    <property type="term" value="P:regulation of cell shape"/>
    <property type="evidence" value="ECO:0007669"/>
    <property type="project" value="UniProtKB-UniRule"/>
</dbReference>
<keyword evidence="11" id="KW-1185">Reference proteome</keyword>
<dbReference type="KEGG" id="hdn:Hden_2637"/>
<dbReference type="AlphaFoldDB" id="D8JTB5"/>
<dbReference type="InterPro" id="IPR038063">
    <property type="entry name" value="Transpep_catalytic_dom"/>
</dbReference>
<keyword evidence="5 7" id="KW-0573">Peptidoglycan synthesis</keyword>
<dbReference type="GO" id="GO:0016740">
    <property type="term" value="F:transferase activity"/>
    <property type="evidence" value="ECO:0007669"/>
    <property type="project" value="UniProtKB-KW"/>
</dbReference>
<evidence type="ECO:0000259" key="9">
    <source>
        <dbReference type="PROSITE" id="PS52029"/>
    </source>
</evidence>
<evidence type="ECO:0000256" key="8">
    <source>
        <dbReference type="SAM" id="SignalP"/>
    </source>
</evidence>
<keyword evidence="8" id="KW-0732">Signal</keyword>
<evidence type="ECO:0000313" key="10">
    <source>
        <dbReference type="EMBL" id="ADJ24433.1"/>
    </source>
</evidence>
<dbReference type="Pfam" id="PF03734">
    <property type="entry name" value="YkuD"/>
    <property type="match status" value="1"/>
</dbReference>
<feature type="chain" id="PRO_5003116462" evidence="8">
    <location>
        <begin position="24"/>
        <end position="654"/>
    </location>
</feature>
<dbReference type="PROSITE" id="PS51257">
    <property type="entry name" value="PROKAR_LIPOPROTEIN"/>
    <property type="match status" value="1"/>
</dbReference>
<name>D8JTB5_HYPDA</name>
<evidence type="ECO:0000256" key="2">
    <source>
        <dbReference type="ARBA" id="ARBA00005992"/>
    </source>
</evidence>
<dbReference type="InterPro" id="IPR052905">
    <property type="entry name" value="LD-transpeptidase_YkuD-like"/>
</dbReference>
<dbReference type="Gene3D" id="2.40.440.10">
    <property type="entry name" value="L,D-transpeptidase catalytic domain-like"/>
    <property type="match status" value="1"/>
</dbReference>
<dbReference type="Pfam" id="PF20142">
    <property type="entry name" value="Scaffold"/>
    <property type="match status" value="1"/>
</dbReference>
<dbReference type="HOGENOM" id="CLU_020360_2_0_5"/>
<evidence type="ECO:0000256" key="1">
    <source>
        <dbReference type="ARBA" id="ARBA00004752"/>
    </source>
</evidence>
<keyword evidence="3" id="KW-0808">Transferase</keyword>
<dbReference type="PROSITE" id="PS52029">
    <property type="entry name" value="LD_TPASE"/>
    <property type="match status" value="1"/>
</dbReference>
<reference evidence="11" key="1">
    <citation type="journal article" date="2011" name="J. Bacteriol.">
        <title>Genome sequences of eight morphologically diverse alphaproteobacteria.</title>
        <authorList>
            <consortium name="US DOE Joint Genome Institute"/>
            <person name="Brown P.J."/>
            <person name="Kysela D.T."/>
            <person name="Buechlein A."/>
            <person name="Hemmerich C."/>
            <person name="Brun Y.V."/>
        </authorList>
    </citation>
    <scope>NUCLEOTIDE SEQUENCE [LARGE SCALE GENOMIC DNA]</scope>
    <source>
        <strain evidence="11">ATCC 51888 / DSM 1869 / NCIB 11706 / TK 0415</strain>
    </source>
</reference>
<gene>
    <name evidence="10" type="ordered locus">Hden_2637</name>
</gene>
<dbReference type="PANTHER" id="PTHR41533">
    <property type="entry name" value="L,D-TRANSPEPTIDASE HI_1667-RELATED"/>
    <property type="match status" value="1"/>
</dbReference>
<comment type="similarity">
    <text evidence="2">Belongs to the YkuD family.</text>
</comment>
<feature type="signal peptide" evidence="8">
    <location>
        <begin position="1"/>
        <end position="23"/>
    </location>
</feature>
<feature type="domain" description="L,D-TPase catalytic" evidence="9">
    <location>
        <begin position="361"/>
        <end position="535"/>
    </location>
</feature>
<dbReference type="eggNOG" id="COG2989">
    <property type="taxonomic scope" value="Bacteria"/>
</dbReference>
<accession>D8JTB5</accession>
<comment type="pathway">
    <text evidence="1 7">Cell wall biogenesis; peptidoglycan biosynthesis.</text>
</comment>
<feature type="active site" description="Proton donor/acceptor" evidence="7">
    <location>
        <position position="490"/>
    </location>
</feature>
<dbReference type="GO" id="GO:0071555">
    <property type="term" value="P:cell wall organization"/>
    <property type="evidence" value="ECO:0007669"/>
    <property type="project" value="UniProtKB-UniRule"/>
</dbReference>
<dbReference type="OrthoDB" id="9778545at2"/>
<evidence type="ECO:0000256" key="5">
    <source>
        <dbReference type="ARBA" id="ARBA00022984"/>
    </source>
</evidence>
<dbReference type="InterPro" id="IPR045380">
    <property type="entry name" value="LD_TPept_scaffold_dom"/>
</dbReference>
<dbReference type="Proteomes" id="UP000002033">
    <property type="component" value="Chromosome"/>
</dbReference>
<dbReference type="GO" id="GO:0009252">
    <property type="term" value="P:peptidoglycan biosynthetic process"/>
    <property type="evidence" value="ECO:0007669"/>
    <property type="project" value="UniProtKB-UniPathway"/>
</dbReference>
<evidence type="ECO:0000256" key="6">
    <source>
        <dbReference type="ARBA" id="ARBA00023316"/>
    </source>
</evidence>
<dbReference type="STRING" id="582899.Hden_2637"/>
<evidence type="ECO:0000256" key="4">
    <source>
        <dbReference type="ARBA" id="ARBA00022960"/>
    </source>
</evidence>
<protein>
    <submittedName>
        <fullName evidence="10">ErfK/YbiS/YcfS/YnhG family protein</fullName>
    </submittedName>
</protein>
<evidence type="ECO:0000313" key="11">
    <source>
        <dbReference type="Proteomes" id="UP000002033"/>
    </source>
</evidence>
<sequence precursor="true">MRVSYFVAVGLLLSCSAISTAYAANTDETSEPSPAVAVGTETAMQPQSHAAPAETAPAPIAAEPERAAEPAPTVAVTDHLVYTQVGRYLEANKKKLFASADIGDREALTQFYAARMGAALWVDKNGYTADAQSVMSALRDADNWGLRSQDYKIPDLKAAPDGSYSLDDLTDAETRLSLSALAYARDARGGRIVNPPEQLSAYLDRKPQPIAPRTVIDTLATATDKGAYLKSLQPKHKQFELLRQKLLALRSGGNGETINIPGGANIAPGKRSPQIALIRKALKVTPPQAGPDGKPFDETFYDDDLARAVKAYKVEKGIDPPTPTITTALRRSLNGDDGISEAKLLANMEEWRWMPDDLGDFYVTVNIPDFKVRVVKDGEVVFDERIVTGSVNRQTPVFSDMMRTIVFQPRWNVPDSIKVKELLPGLRAGGDPLRRQGLVMERNGRRISATSINWYRSDIRNFHVYQPPSGGNALGVVKFLFPNAHAVYLHDTPSKGLFNESIRAFSHGCMRVRNPVQLAEVVLAQDKGWDKIAVNDLLKNGPEENEIALDRPIPVHITYFTARAGDDGAIESFGDIYGHEKRITLALAGKWKQIDVTKEPKVTPDDIGFDEYADSRRRNNDDWFGVSSNDDRPKRGKKYDGGLNNFFQKVLGGL</sequence>
<keyword evidence="4 7" id="KW-0133">Cell shape</keyword>